<feature type="region of interest" description="Disordered" evidence="2">
    <location>
        <begin position="84"/>
        <end position="121"/>
    </location>
</feature>
<name>A0A2N9I181_FAGSY</name>
<evidence type="ECO:0000256" key="1">
    <source>
        <dbReference type="SAM" id="Coils"/>
    </source>
</evidence>
<accession>A0A2N9I181</accession>
<keyword evidence="1" id="KW-0175">Coiled coil</keyword>
<dbReference type="AlphaFoldDB" id="A0A2N9I181"/>
<organism evidence="3">
    <name type="scientific">Fagus sylvatica</name>
    <name type="common">Beechnut</name>
    <dbReference type="NCBI Taxonomy" id="28930"/>
    <lineage>
        <taxon>Eukaryota</taxon>
        <taxon>Viridiplantae</taxon>
        <taxon>Streptophyta</taxon>
        <taxon>Embryophyta</taxon>
        <taxon>Tracheophyta</taxon>
        <taxon>Spermatophyta</taxon>
        <taxon>Magnoliopsida</taxon>
        <taxon>eudicotyledons</taxon>
        <taxon>Gunneridae</taxon>
        <taxon>Pentapetalae</taxon>
        <taxon>rosids</taxon>
        <taxon>fabids</taxon>
        <taxon>Fagales</taxon>
        <taxon>Fagaceae</taxon>
        <taxon>Fagus</taxon>
    </lineage>
</organism>
<proteinExistence type="predicted"/>
<feature type="region of interest" description="Disordered" evidence="2">
    <location>
        <begin position="264"/>
        <end position="294"/>
    </location>
</feature>
<protein>
    <submittedName>
        <fullName evidence="3">Uncharacterized protein</fullName>
    </submittedName>
</protein>
<evidence type="ECO:0000256" key="2">
    <source>
        <dbReference type="SAM" id="MobiDB-lite"/>
    </source>
</evidence>
<dbReference type="EMBL" id="OIVN01004890">
    <property type="protein sequence ID" value="SPD19826.1"/>
    <property type="molecule type" value="Genomic_DNA"/>
</dbReference>
<sequence>MWGVPSSSALTRPTLTSVWKDHILRAHSLVNRQYAYYIQPELLFRHSFSPEPSATVLSLIQTNEKRIATMKINKSKLKNMVEKGVPAAPINVKRKRTDDGQSSVPPEPSGPPSKRVPTVQASPSLPSFRFRMRRLLSSSRRCLSVEDDLVRLKQRLAKSEASEESLKQAVFELNIERKDLIAVVEAVKVDLIAKEGDAKAAVEACDEAQKELKHLMGQVEGVRTAAVSDYKALEAFEDNNLQCFISGFEAFRKQAKEKYPNIDFTEFQPYDDTDSVNDGGEKANDVDQADDATT</sequence>
<reference evidence="3" key="1">
    <citation type="submission" date="2018-02" db="EMBL/GenBank/DDBJ databases">
        <authorList>
            <person name="Cohen D.B."/>
            <person name="Kent A.D."/>
        </authorList>
    </citation>
    <scope>NUCLEOTIDE SEQUENCE</scope>
</reference>
<evidence type="ECO:0000313" key="3">
    <source>
        <dbReference type="EMBL" id="SPD19826.1"/>
    </source>
</evidence>
<gene>
    <name evidence="3" type="ORF">FSB_LOCUS47708</name>
</gene>
<feature type="coiled-coil region" evidence="1">
    <location>
        <begin position="198"/>
        <end position="225"/>
    </location>
</feature>